<feature type="coiled-coil region" evidence="6">
    <location>
        <begin position="857"/>
        <end position="993"/>
    </location>
</feature>
<feature type="binding site" evidence="5">
    <location>
        <position position="113"/>
    </location>
    <ligand>
        <name>ATP</name>
        <dbReference type="ChEBI" id="CHEBI:30616"/>
    </ligand>
</feature>
<dbReference type="Gene3D" id="1.10.510.10">
    <property type="entry name" value="Transferase(Phosphotransferase) domain 1"/>
    <property type="match status" value="1"/>
</dbReference>
<dbReference type="PROSITE" id="PS00108">
    <property type="entry name" value="PROTEIN_KINASE_ST"/>
    <property type="match status" value="1"/>
</dbReference>
<dbReference type="Gene3D" id="3.30.200.20">
    <property type="entry name" value="Phosphorylase Kinase, domain 1"/>
    <property type="match status" value="1"/>
</dbReference>
<dbReference type="GO" id="GO:0004674">
    <property type="term" value="F:protein serine/threonine kinase activity"/>
    <property type="evidence" value="ECO:0007669"/>
    <property type="project" value="UniProtKB-EC"/>
</dbReference>
<dbReference type="OrthoDB" id="5476619at2"/>
<keyword evidence="8" id="KW-0812">Transmembrane</keyword>
<name>Q09B30_STIAD</name>
<evidence type="ECO:0000256" key="6">
    <source>
        <dbReference type="SAM" id="Coils"/>
    </source>
</evidence>
<feature type="domain" description="Protein kinase" evidence="9">
    <location>
        <begin position="84"/>
        <end position="374"/>
    </location>
</feature>
<dbReference type="SUPFAM" id="SSF52540">
    <property type="entry name" value="P-loop containing nucleoside triphosphate hydrolases"/>
    <property type="match status" value="1"/>
</dbReference>
<evidence type="ECO:0000256" key="2">
    <source>
        <dbReference type="ARBA" id="ARBA00022741"/>
    </source>
</evidence>
<keyword evidence="8" id="KW-0472">Membrane</keyword>
<dbReference type="PROSITE" id="PS50011">
    <property type="entry name" value="PROTEIN_KINASE_DOM"/>
    <property type="match status" value="1"/>
</dbReference>
<keyword evidence="4 5" id="KW-0067">ATP-binding</keyword>
<dbReference type="InterPro" id="IPR027417">
    <property type="entry name" value="P-loop_NTPase"/>
</dbReference>
<gene>
    <name evidence="10" type="ORF">STIAU_0348</name>
</gene>
<dbReference type="GO" id="GO:0005524">
    <property type="term" value="F:ATP binding"/>
    <property type="evidence" value="ECO:0007669"/>
    <property type="project" value="UniProtKB-UniRule"/>
</dbReference>
<dbReference type="SUPFAM" id="SSF56112">
    <property type="entry name" value="Protein kinase-like (PK-like)"/>
    <property type="match status" value="1"/>
</dbReference>
<dbReference type="Pfam" id="PF00069">
    <property type="entry name" value="Pkinase"/>
    <property type="match status" value="1"/>
</dbReference>
<sequence length="1003" mass="110894">MNKSALNSQGGGAFSRGGAEADERTQAAELEALFPPDTSHPSQRLGAEPSHPPTGDSQPLTPTREERAEGPGHVPSPGTRIHQYELIRQLGSGGMGTVFLARDTRLGRRVAIKFLHSTNPEITKRFILEARATARCSHENIVIIYEVGEFRGSPFMVLEFLQGQPLNKVIAGQRLPPPRAVELVVPVVKALAVAHEHGIVHRDLKPDNIIVTESGSIKVLDFGIAKVLQDPEQSPESEGESAAPLLAAEPPPPSSVNLDEEISDLTRRGAIMGTMPYMSPEQWRGGARVDHRTDIWATGIMLFRMLAGKHPLDPLRGPQLVVTADYKEPMPRLRDVAPDIGPELADVVDRCLLKNKEQRFPDAASLLRALEPFLPGRYARELRVDESPYAGLSSFQEADADRFFGRSREIAALVHRIHDQPLMAVVGPSGAGKSSFVRAGLVPLLKRSGEAWEALVIRPGRHPLAALASIVAPLVGSSTTIEEDIQAQNQLVERLYAEPGYVGSVLRSRARRERRKVLLFLDQFEELYTLVPDARERLAFTACLSGIADDATSPIRVVLSIRSDFLDRVPEDERFMAELNQGLFFLTAPSRDGLRDALVQPAEMAGFRFETPAMVENMLQHLEATQGALPLLQFAATKLWEERDTARRLLTEERYQAMGGIAGALASHADNVLAELPFQARALARAVLLRLVTPERTRAIVSMEELRELSKDASEIQILIDHLVQARLLVVQTGGGNTGATVEIVHESLLHSWPTLRRWLDEGQEDSAFLEQLRNAARQWQAKGFDTGLLWRGEVVEEAHRFQRRYRGELPQVQQDFLKAVFSQEARATRRKRALVVGSTVFLGLLVAASAVALVVIRNAQREAERQAVAAQRAEAVARDSENTAREAEAEAKKRLAEVQAKELERQKAQQEAEAANAQVAFTNNELQSKNAELEGALRKAQLAQWRARTAKKNAEQNAVTAREAQQDAIRAAKELQALLRREQERVQRLQSQLGSPIIDDLK</sequence>
<dbReference type="InterPro" id="IPR008271">
    <property type="entry name" value="Ser/Thr_kinase_AS"/>
</dbReference>
<dbReference type="AlphaFoldDB" id="Q09B30"/>
<evidence type="ECO:0000259" key="9">
    <source>
        <dbReference type="PROSITE" id="PS50011"/>
    </source>
</evidence>
<dbReference type="SMART" id="SM00220">
    <property type="entry name" value="S_TKc"/>
    <property type="match status" value="1"/>
</dbReference>
<dbReference type="InterPro" id="IPR000719">
    <property type="entry name" value="Prot_kinase_dom"/>
</dbReference>
<evidence type="ECO:0000256" key="3">
    <source>
        <dbReference type="ARBA" id="ARBA00022777"/>
    </source>
</evidence>
<feature type="region of interest" description="Disordered" evidence="7">
    <location>
        <begin position="1"/>
        <end position="80"/>
    </location>
</feature>
<dbReference type="Pfam" id="PF20703">
    <property type="entry name" value="nSTAND1"/>
    <property type="match status" value="1"/>
</dbReference>
<keyword evidence="1 10" id="KW-0808">Transferase</keyword>
<evidence type="ECO:0000256" key="5">
    <source>
        <dbReference type="PROSITE-ProRule" id="PRU10141"/>
    </source>
</evidence>
<dbReference type="InterPro" id="IPR011009">
    <property type="entry name" value="Kinase-like_dom_sf"/>
</dbReference>
<evidence type="ECO:0000256" key="8">
    <source>
        <dbReference type="SAM" id="Phobius"/>
    </source>
</evidence>
<dbReference type="PROSITE" id="PS00107">
    <property type="entry name" value="PROTEIN_KINASE_ATP"/>
    <property type="match status" value="1"/>
</dbReference>
<comment type="caution">
    <text evidence="10">The sequence shown here is derived from an EMBL/GenBank/DDBJ whole genome shotgun (WGS) entry which is preliminary data.</text>
</comment>
<dbReference type="RefSeq" id="WP_002611330.1">
    <property type="nucleotide sequence ID" value="NC_014623.1"/>
</dbReference>
<evidence type="ECO:0000256" key="4">
    <source>
        <dbReference type="ARBA" id="ARBA00022840"/>
    </source>
</evidence>
<evidence type="ECO:0000256" key="7">
    <source>
        <dbReference type="SAM" id="MobiDB-lite"/>
    </source>
</evidence>
<dbReference type="CDD" id="cd14014">
    <property type="entry name" value="STKc_PknB_like"/>
    <property type="match status" value="1"/>
</dbReference>
<evidence type="ECO:0000256" key="1">
    <source>
        <dbReference type="ARBA" id="ARBA00022679"/>
    </source>
</evidence>
<dbReference type="EC" id="2.7.11.1" evidence="10"/>
<dbReference type="EMBL" id="AAMD01000010">
    <property type="protein sequence ID" value="EAU68980.1"/>
    <property type="molecule type" value="Genomic_DNA"/>
</dbReference>
<dbReference type="PANTHER" id="PTHR43289">
    <property type="entry name" value="MITOGEN-ACTIVATED PROTEIN KINASE KINASE KINASE 20-RELATED"/>
    <property type="match status" value="1"/>
</dbReference>
<dbReference type="InterPro" id="IPR017441">
    <property type="entry name" value="Protein_kinase_ATP_BS"/>
</dbReference>
<feature type="transmembrane region" description="Helical" evidence="8">
    <location>
        <begin position="834"/>
        <end position="857"/>
    </location>
</feature>
<evidence type="ECO:0000313" key="11">
    <source>
        <dbReference type="Proteomes" id="UP000032702"/>
    </source>
</evidence>
<organism evidence="10 11">
    <name type="scientific">Stigmatella aurantiaca (strain DW4/3-1)</name>
    <dbReference type="NCBI Taxonomy" id="378806"/>
    <lineage>
        <taxon>Bacteria</taxon>
        <taxon>Pseudomonadati</taxon>
        <taxon>Myxococcota</taxon>
        <taxon>Myxococcia</taxon>
        <taxon>Myxococcales</taxon>
        <taxon>Cystobacterineae</taxon>
        <taxon>Archangiaceae</taxon>
        <taxon>Stigmatella</taxon>
    </lineage>
</organism>
<accession>Q09B30</accession>
<keyword evidence="6" id="KW-0175">Coiled coil</keyword>
<dbReference type="Gene3D" id="3.40.50.300">
    <property type="entry name" value="P-loop containing nucleotide triphosphate hydrolases"/>
    <property type="match status" value="1"/>
</dbReference>
<dbReference type="Proteomes" id="UP000032702">
    <property type="component" value="Unassembled WGS sequence"/>
</dbReference>
<proteinExistence type="predicted"/>
<reference evidence="10 11" key="1">
    <citation type="submission" date="2006-04" db="EMBL/GenBank/DDBJ databases">
        <authorList>
            <person name="Nierman W.C."/>
        </authorList>
    </citation>
    <scope>NUCLEOTIDE SEQUENCE [LARGE SCALE GENOMIC DNA]</scope>
    <source>
        <strain evidence="10 11">DW4/3-1</strain>
    </source>
</reference>
<protein>
    <submittedName>
        <fullName evidence="10">Serine/threonine-protein kinase Pkn1</fullName>
        <ecNumber evidence="10">2.7.11.1</ecNumber>
    </submittedName>
</protein>
<feature type="region of interest" description="Disordered" evidence="7">
    <location>
        <begin position="230"/>
        <end position="258"/>
    </location>
</feature>
<keyword evidence="8" id="KW-1133">Transmembrane helix</keyword>
<evidence type="ECO:0000313" key="10">
    <source>
        <dbReference type="EMBL" id="EAU68980.1"/>
    </source>
</evidence>
<keyword evidence="2 5" id="KW-0547">Nucleotide-binding</keyword>
<keyword evidence="3 10" id="KW-0418">Kinase</keyword>
<dbReference type="InterPro" id="IPR049052">
    <property type="entry name" value="nSTAND1"/>
</dbReference>
<dbReference type="PANTHER" id="PTHR43289:SF34">
    <property type="entry name" value="SERINE_THREONINE-PROTEIN KINASE YBDM-RELATED"/>
    <property type="match status" value="1"/>
</dbReference>